<dbReference type="CDD" id="cd03789">
    <property type="entry name" value="GT9_LPS_heptosyltransferase"/>
    <property type="match status" value="1"/>
</dbReference>
<dbReference type="STRING" id="1184267.A11Q_1667"/>
<evidence type="ECO:0000256" key="2">
    <source>
        <dbReference type="ARBA" id="ARBA00022679"/>
    </source>
</evidence>
<dbReference type="InterPro" id="IPR002201">
    <property type="entry name" value="Glyco_trans_9"/>
</dbReference>
<dbReference type="RefSeq" id="WP_015470373.1">
    <property type="nucleotide sequence ID" value="NC_020813.1"/>
</dbReference>
<gene>
    <name evidence="4" type="ORF">A11Q_1667</name>
</gene>
<dbReference type="SUPFAM" id="SSF53756">
    <property type="entry name" value="UDP-Glycosyltransferase/glycogen phosphorylase"/>
    <property type="match status" value="1"/>
</dbReference>
<dbReference type="HOGENOM" id="CLU_038371_3_0_7"/>
<dbReference type="GO" id="GO:0005829">
    <property type="term" value="C:cytosol"/>
    <property type="evidence" value="ECO:0007669"/>
    <property type="project" value="TreeGrafter"/>
</dbReference>
<dbReference type="PATRIC" id="fig|1184267.3.peg.1688"/>
<evidence type="ECO:0000313" key="4">
    <source>
        <dbReference type="EMBL" id="AGH95883.1"/>
    </source>
</evidence>
<dbReference type="Proteomes" id="UP000012040">
    <property type="component" value="Chromosome"/>
</dbReference>
<dbReference type="InterPro" id="IPR051199">
    <property type="entry name" value="LPS_LOS_Heptosyltrfase"/>
</dbReference>
<accession>M4V9I5</accession>
<dbReference type="EMBL" id="CP003537">
    <property type="protein sequence ID" value="AGH95883.1"/>
    <property type="molecule type" value="Genomic_DNA"/>
</dbReference>
<feature type="transmembrane region" description="Helical" evidence="3">
    <location>
        <begin position="12"/>
        <end position="30"/>
    </location>
</feature>
<dbReference type="OrthoDB" id="9781892at2"/>
<proteinExistence type="predicted"/>
<sequence>MKIETMRKIDYGVGIPLTFLITLFKFLFPIRKLSSPVPKKVLFIELSEMGSAILADPCMQRAKNKYQAEIFFVIFKRNKASLDFLKSVDEKNIFTIEDSSLFRIIADSIRLFFWCEKNKIDVTIDLELFSRATALLSFLTRSPIKTGFHNYHGEGLYRGDFLNRKVSYNPHIHIAKNFVALVDASFTQEPQVPYLKTAISDDEIKIRQVPVPQDKIERVQKAIRELYPEYTPEQKILLVNPNASEFLPQRKWPLNNYTELIRLVLAQHPDYIVLMTGSPQERPEIQTIEDAVQSKRCHNFAGKVAFNELTALYTLSRVLITNDSGPGHFSSVTPIKSFVFFGPETPALYGSLGNTTPLYAGFACSPCVSAYNHRKTPCSDNQCLKVLTPDLIYQKLQPSLT</sequence>
<keyword evidence="1" id="KW-0328">Glycosyltransferase</keyword>
<evidence type="ECO:0000313" key="5">
    <source>
        <dbReference type="Proteomes" id="UP000012040"/>
    </source>
</evidence>
<dbReference type="PANTHER" id="PTHR30160">
    <property type="entry name" value="TETRAACYLDISACCHARIDE 4'-KINASE-RELATED"/>
    <property type="match status" value="1"/>
</dbReference>
<dbReference type="eggNOG" id="COG0859">
    <property type="taxonomic scope" value="Bacteria"/>
</dbReference>
<dbReference type="GO" id="GO:0008713">
    <property type="term" value="F:ADP-heptose-lipopolysaccharide heptosyltransferase activity"/>
    <property type="evidence" value="ECO:0007669"/>
    <property type="project" value="TreeGrafter"/>
</dbReference>
<dbReference type="Pfam" id="PF01075">
    <property type="entry name" value="Glyco_transf_9"/>
    <property type="match status" value="1"/>
</dbReference>
<evidence type="ECO:0000256" key="3">
    <source>
        <dbReference type="SAM" id="Phobius"/>
    </source>
</evidence>
<reference evidence="4 5" key="1">
    <citation type="journal article" date="2013" name="ISME J.">
        <title>By their genes ye shall know them: genomic signatures of predatory bacteria.</title>
        <authorList>
            <person name="Pasternak Z."/>
            <person name="Pietrokovski S."/>
            <person name="Rotem O."/>
            <person name="Gophna U."/>
            <person name="Lurie-Weinberger M.N."/>
            <person name="Jurkevitch E."/>
        </authorList>
    </citation>
    <scope>NUCLEOTIDE SEQUENCE [LARGE SCALE GENOMIC DNA]</scope>
    <source>
        <strain evidence="4 5">JSS</strain>
    </source>
</reference>
<name>M4V9I5_9BACT</name>
<keyword evidence="3" id="KW-0812">Transmembrane</keyword>
<keyword evidence="3" id="KW-1133">Transmembrane helix</keyword>
<dbReference type="KEGG" id="bex:A11Q_1667"/>
<dbReference type="GO" id="GO:0009244">
    <property type="term" value="P:lipopolysaccharide core region biosynthetic process"/>
    <property type="evidence" value="ECO:0007669"/>
    <property type="project" value="TreeGrafter"/>
</dbReference>
<protein>
    <submittedName>
        <fullName evidence="4">Uncharacterized protein</fullName>
    </submittedName>
</protein>
<dbReference type="AlphaFoldDB" id="M4V9I5"/>
<keyword evidence="2" id="KW-0808">Transferase</keyword>
<keyword evidence="5" id="KW-1185">Reference proteome</keyword>
<dbReference type="Gene3D" id="3.40.50.2000">
    <property type="entry name" value="Glycogen Phosphorylase B"/>
    <property type="match status" value="2"/>
</dbReference>
<keyword evidence="3" id="KW-0472">Membrane</keyword>
<organism evidence="4 5">
    <name type="scientific">Pseudobdellovibrio exovorus JSS</name>
    <dbReference type="NCBI Taxonomy" id="1184267"/>
    <lineage>
        <taxon>Bacteria</taxon>
        <taxon>Pseudomonadati</taxon>
        <taxon>Bdellovibrionota</taxon>
        <taxon>Bdellovibrionia</taxon>
        <taxon>Bdellovibrionales</taxon>
        <taxon>Pseudobdellovibrionaceae</taxon>
        <taxon>Pseudobdellovibrio</taxon>
    </lineage>
</organism>
<evidence type="ECO:0000256" key="1">
    <source>
        <dbReference type="ARBA" id="ARBA00022676"/>
    </source>
</evidence>